<comment type="caution">
    <text evidence="3">The sequence shown here is derived from an EMBL/GenBank/DDBJ whole genome shotgun (WGS) entry which is preliminary data.</text>
</comment>
<evidence type="ECO:0000256" key="2">
    <source>
        <dbReference type="SAM" id="SignalP"/>
    </source>
</evidence>
<feature type="region of interest" description="Disordered" evidence="1">
    <location>
        <begin position="31"/>
        <end position="71"/>
    </location>
</feature>
<reference evidence="3" key="2">
    <citation type="submission" date="2020-10" db="EMBL/GenBank/DDBJ databases">
        <authorList>
            <consortium name="NCBI Pathogen Detection Project"/>
        </authorList>
    </citation>
    <scope>NUCLEOTIDE SEQUENCE</scope>
    <source>
        <strain evidence="3">CAVp300</strain>
    </source>
</reference>
<gene>
    <name evidence="3" type="primary">marB</name>
    <name evidence="3" type="ORF">I8531_004565</name>
</gene>
<dbReference type="RefSeq" id="WP_047370225.1">
    <property type="nucleotide sequence ID" value="NZ_CABMNU010000005.1"/>
</dbReference>
<keyword evidence="2" id="KW-0732">Signal</keyword>
<name>A0A9P3TCI9_KLUIN</name>
<feature type="chain" id="PRO_5040112680" evidence="2">
    <location>
        <begin position="22"/>
        <end position="71"/>
    </location>
</feature>
<sequence>MKRIACAALTVMVLLTGQSYAEQFAHPAKQNPRDTMVMPTSHEQSPFDFNHMGAGSDKSDELGVPYYNART</sequence>
<proteinExistence type="predicted"/>
<dbReference type="InterPro" id="IPR025732">
    <property type="entry name" value="MarB"/>
</dbReference>
<accession>A0A9P3TCI9</accession>
<reference evidence="3" key="1">
    <citation type="journal article" date="2018" name="Genome Biol.">
        <title>SKESA: strategic k-mer extension for scrupulous assemblies.</title>
        <authorList>
            <person name="Souvorov A."/>
            <person name="Agarwala R."/>
            <person name="Lipman D.J."/>
        </authorList>
    </citation>
    <scope>NUCLEOTIDE SEQUENCE</scope>
    <source>
        <strain evidence="3">CAVp300</strain>
    </source>
</reference>
<dbReference type="AlphaFoldDB" id="A0A9P3TCI9"/>
<dbReference type="Pfam" id="PF13999">
    <property type="entry name" value="MarB"/>
    <property type="match status" value="1"/>
</dbReference>
<feature type="signal peptide" evidence="2">
    <location>
        <begin position="1"/>
        <end position="21"/>
    </location>
</feature>
<protein>
    <submittedName>
        <fullName evidence="3">Multiple antibiotic resistance protein MarB</fullName>
    </submittedName>
</protein>
<dbReference type="NCBIfam" id="NF007508">
    <property type="entry name" value="PRK10106.1"/>
    <property type="match status" value="1"/>
</dbReference>
<dbReference type="Proteomes" id="UP000867740">
    <property type="component" value="Unassembled WGS sequence"/>
</dbReference>
<evidence type="ECO:0000313" key="4">
    <source>
        <dbReference type="Proteomes" id="UP000867740"/>
    </source>
</evidence>
<organism evidence="3 4">
    <name type="scientific">Kluyvera intermedia</name>
    <name type="common">Enterobacter intermedius</name>
    <dbReference type="NCBI Taxonomy" id="61648"/>
    <lineage>
        <taxon>Bacteria</taxon>
        <taxon>Pseudomonadati</taxon>
        <taxon>Pseudomonadota</taxon>
        <taxon>Gammaproteobacteria</taxon>
        <taxon>Enterobacterales</taxon>
        <taxon>Enterobacteriaceae</taxon>
        <taxon>Kluyvera</taxon>
    </lineage>
</organism>
<evidence type="ECO:0000313" key="3">
    <source>
        <dbReference type="EMBL" id="HAT3584196.1"/>
    </source>
</evidence>
<evidence type="ECO:0000256" key="1">
    <source>
        <dbReference type="SAM" id="MobiDB-lite"/>
    </source>
</evidence>
<dbReference type="EMBL" id="DACSUM010000050">
    <property type="protein sequence ID" value="HAT3584196.1"/>
    <property type="molecule type" value="Genomic_DNA"/>
</dbReference>